<evidence type="ECO:0000256" key="5">
    <source>
        <dbReference type="ARBA" id="ARBA00023004"/>
    </source>
</evidence>
<dbReference type="InterPro" id="IPR045854">
    <property type="entry name" value="NO2/SO3_Rdtase_4Fe4S_sf"/>
</dbReference>
<dbReference type="GO" id="GO:0051539">
    <property type="term" value="F:4 iron, 4 sulfur cluster binding"/>
    <property type="evidence" value="ECO:0007669"/>
    <property type="project" value="UniProtKB-KW"/>
</dbReference>
<dbReference type="Gene3D" id="3.90.480.10">
    <property type="entry name" value="Sulfite Reductase Hemoprotein,Domain 2"/>
    <property type="match status" value="1"/>
</dbReference>
<dbReference type="SUPFAM" id="SSF55124">
    <property type="entry name" value="Nitrite/Sulfite reductase N-terminal domain-like"/>
    <property type="match status" value="2"/>
</dbReference>
<dbReference type="Gene3D" id="3.30.413.10">
    <property type="entry name" value="Sulfite Reductase Hemoprotein, domain 1"/>
    <property type="match status" value="2"/>
</dbReference>
<organism evidence="9 10">
    <name type="scientific">Geothermobacter ehrlichii</name>
    <dbReference type="NCBI Taxonomy" id="213224"/>
    <lineage>
        <taxon>Bacteria</taxon>
        <taxon>Pseudomonadati</taxon>
        <taxon>Thermodesulfobacteriota</taxon>
        <taxon>Desulfuromonadia</taxon>
        <taxon>Desulfuromonadales</taxon>
        <taxon>Geothermobacteraceae</taxon>
        <taxon>Geothermobacter</taxon>
    </lineage>
</organism>
<dbReference type="Pfam" id="PF01077">
    <property type="entry name" value="NIR_SIR"/>
    <property type="match status" value="1"/>
</dbReference>
<keyword evidence="2" id="KW-0349">Heme</keyword>
<dbReference type="PANTHER" id="PTHR32439:SF9">
    <property type="entry name" value="BLR3264 PROTEIN"/>
    <property type="match status" value="1"/>
</dbReference>
<dbReference type="AlphaFoldDB" id="A0A5D3WKS2"/>
<dbReference type="PANTHER" id="PTHR32439">
    <property type="entry name" value="FERREDOXIN--NITRITE REDUCTASE, CHLOROPLASTIC"/>
    <property type="match status" value="1"/>
</dbReference>
<evidence type="ECO:0000313" key="10">
    <source>
        <dbReference type="Proteomes" id="UP000324159"/>
    </source>
</evidence>
<reference evidence="9 10" key="1">
    <citation type="submission" date="2019-07" db="EMBL/GenBank/DDBJ databases">
        <title>Genomic Encyclopedia of Type Strains, Phase IV (KMG-IV): sequencing the most valuable type-strain genomes for metagenomic binning, comparative biology and taxonomic classification.</title>
        <authorList>
            <person name="Goeker M."/>
        </authorList>
    </citation>
    <scope>NUCLEOTIDE SEQUENCE [LARGE SCALE GENOMIC DNA]</scope>
    <source>
        <strain evidence="9 10">SS015</strain>
    </source>
</reference>
<keyword evidence="3" id="KW-0479">Metal-binding</keyword>
<evidence type="ECO:0000256" key="1">
    <source>
        <dbReference type="ARBA" id="ARBA00022485"/>
    </source>
</evidence>
<comment type="caution">
    <text evidence="9">The sequence shown here is derived from an EMBL/GenBank/DDBJ whole genome shotgun (WGS) entry which is preliminary data.</text>
</comment>
<dbReference type="InterPro" id="IPR036136">
    <property type="entry name" value="Nit/Sulf_reduc_fer-like_dom_sf"/>
</dbReference>
<evidence type="ECO:0000259" key="8">
    <source>
        <dbReference type="Pfam" id="PF03460"/>
    </source>
</evidence>
<accession>A0A5D3WKS2</accession>
<feature type="domain" description="Nitrite/sulphite reductase 4Fe-4S" evidence="7">
    <location>
        <begin position="110"/>
        <end position="229"/>
    </location>
</feature>
<evidence type="ECO:0000256" key="6">
    <source>
        <dbReference type="ARBA" id="ARBA00023014"/>
    </source>
</evidence>
<evidence type="ECO:0000256" key="2">
    <source>
        <dbReference type="ARBA" id="ARBA00022617"/>
    </source>
</evidence>
<dbReference type="RefSeq" id="WP_187426715.1">
    <property type="nucleotide sequence ID" value="NZ_VNIB01000006.1"/>
</dbReference>
<dbReference type="GO" id="GO:0020037">
    <property type="term" value="F:heme binding"/>
    <property type="evidence" value="ECO:0007669"/>
    <property type="project" value="InterPro"/>
</dbReference>
<dbReference type="InterPro" id="IPR006067">
    <property type="entry name" value="NO2/SO3_Rdtase_4Fe4S_dom"/>
</dbReference>
<evidence type="ECO:0000256" key="4">
    <source>
        <dbReference type="ARBA" id="ARBA00023002"/>
    </source>
</evidence>
<dbReference type="SUPFAM" id="SSF56014">
    <property type="entry name" value="Nitrite and sulphite reductase 4Fe-4S domain-like"/>
    <property type="match status" value="2"/>
</dbReference>
<dbReference type="Proteomes" id="UP000324159">
    <property type="component" value="Unassembled WGS sequence"/>
</dbReference>
<proteinExistence type="predicted"/>
<keyword evidence="4" id="KW-0560">Oxidoreductase</keyword>
<dbReference type="InterPro" id="IPR005117">
    <property type="entry name" value="NiRdtase/SiRdtase_haem-b_fer"/>
</dbReference>
<evidence type="ECO:0000313" key="9">
    <source>
        <dbReference type="EMBL" id="TYO98536.1"/>
    </source>
</evidence>
<gene>
    <name evidence="9" type="ORF">EDC39_106138</name>
</gene>
<keyword evidence="6" id="KW-0411">Iron-sulfur</keyword>
<feature type="domain" description="Nitrite/Sulfite reductase ferredoxin-like" evidence="8">
    <location>
        <begin position="15"/>
        <end position="79"/>
    </location>
</feature>
<dbReference type="GO" id="GO:0016491">
    <property type="term" value="F:oxidoreductase activity"/>
    <property type="evidence" value="ECO:0007669"/>
    <property type="project" value="UniProtKB-KW"/>
</dbReference>
<keyword evidence="1" id="KW-0004">4Fe-4S</keyword>
<evidence type="ECO:0000256" key="3">
    <source>
        <dbReference type="ARBA" id="ARBA00022723"/>
    </source>
</evidence>
<dbReference type="Pfam" id="PF03460">
    <property type="entry name" value="NIR_SIR_ferr"/>
    <property type="match status" value="1"/>
</dbReference>
<dbReference type="GO" id="GO:0046872">
    <property type="term" value="F:metal ion binding"/>
    <property type="evidence" value="ECO:0007669"/>
    <property type="project" value="UniProtKB-KW"/>
</dbReference>
<dbReference type="EMBL" id="VNIB01000006">
    <property type="protein sequence ID" value="TYO98536.1"/>
    <property type="molecule type" value="Genomic_DNA"/>
</dbReference>
<name>A0A5D3WKS2_9BACT</name>
<evidence type="ECO:0000259" key="7">
    <source>
        <dbReference type="Pfam" id="PF01077"/>
    </source>
</evidence>
<protein>
    <submittedName>
        <fullName evidence="9">Sulfite reductase beta subunit-like hemoprotein</fullName>
    </submittedName>
</protein>
<keyword evidence="5" id="KW-0408">Iron</keyword>
<dbReference type="InterPro" id="IPR051329">
    <property type="entry name" value="NIR_SIR_4Fe-4S"/>
</dbReference>
<sequence length="435" mass="47476">MTFDPQQLRLDGIYQQAGDDRWMQRIKIPGGVLSSEQAEKIAEIASKYAGGRLHLTTRGSVELHDLRRHDLREVQRQLATVGLTGRGACGGAVRGIACGSSFGPNFASCQSLARRLTRHFTGNPWFEGLPKKFKIGILGSGDGKRHLIQDVGLVHAGIKDGRPLWDVWCGGGLGREPQAALLLAGRVPEERIIPLIEGILHVYRQGVEKGKRLKHLIRQVGEEEFRNRLRRFTPEPYAPVANSGFGTTLSLQTDEEPLRVQVFAGELPATSLIRLARLARDYTGGCLVLDGEQDILLLPTSEKNRAALQQRLVLAGLGESLTAPAPCFRVCPGSHDCRMGLAPTRDIARDILAGLPATATGTSLAISGCPNACSQPQLADYGIITRRLTKDEQGRRIPLFDLLRGEKDGLATPVAENLSLQDLQTRLKEVFNTSN</sequence>
<keyword evidence="10" id="KW-1185">Reference proteome</keyword>